<evidence type="ECO:0000313" key="3">
    <source>
        <dbReference type="EMBL" id="MVO08516.1"/>
    </source>
</evidence>
<sequence>MIKKAFLVLILLLSYTLQSQSFFGSQYDNYAGIYSVMNNPANIADSRFKSDINIVSGSFFAGSDYYAVKIGDLLSNSDFEAYAKKTPTDNNNLYTNVDFLGPSFLFNIDDNSTFGFFTRARGIGHASEINGLFLEKIQEDIEEDIDIQNQNFSIATNSWFEVGLSYARILFNNEKHFIKGGVSVKYIGGLYSGYIKARNLSIAYDYTGLELTNTTTTSGEIETGNVSSLENFDDPIDNRGSGFGTDIGFTYELRTNESNANSSKAYNKYLVKF</sequence>
<feature type="domain" description="DUF5723" evidence="2">
    <location>
        <begin position="40"/>
        <end position="255"/>
    </location>
</feature>
<name>A0A6I4IRU9_9FLAO</name>
<evidence type="ECO:0000313" key="4">
    <source>
        <dbReference type="Proteomes" id="UP000431264"/>
    </source>
</evidence>
<dbReference type="EMBL" id="WQLW01000002">
    <property type="protein sequence ID" value="MVO08516.1"/>
    <property type="molecule type" value="Genomic_DNA"/>
</dbReference>
<gene>
    <name evidence="3" type="ORF">GOQ30_04975</name>
</gene>
<reference evidence="4" key="1">
    <citation type="submission" date="2019-05" db="EMBL/GenBank/DDBJ databases">
        <title>Flavobacterium profundi sp. nov., isolated from a deep-sea seamount.</title>
        <authorList>
            <person name="Zhang D.-C."/>
        </authorList>
    </citation>
    <scope>NUCLEOTIDE SEQUENCE [LARGE SCALE GENOMIC DNA]</scope>
    <source>
        <strain evidence="4">TP390</strain>
    </source>
</reference>
<dbReference type="Pfam" id="PF18990">
    <property type="entry name" value="DUF5723"/>
    <property type="match status" value="1"/>
</dbReference>
<accession>A0A6I4IRU9</accession>
<dbReference type="AlphaFoldDB" id="A0A6I4IRU9"/>
<evidence type="ECO:0000259" key="2">
    <source>
        <dbReference type="Pfam" id="PF18990"/>
    </source>
</evidence>
<organism evidence="3 4">
    <name type="scientific">Flavobacterium profundi</name>
    <dbReference type="NCBI Taxonomy" id="1774945"/>
    <lineage>
        <taxon>Bacteria</taxon>
        <taxon>Pseudomonadati</taxon>
        <taxon>Bacteroidota</taxon>
        <taxon>Flavobacteriia</taxon>
        <taxon>Flavobacteriales</taxon>
        <taxon>Flavobacteriaceae</taxon>
        <taxon>Flavobacterium</taxon>
    </lineage>
</organism>
<comment type="caution">
    <text evidence="3">The sequence shown here is derived from an EMBL/GenBank/DDBJ whole genome shotgun (WGS) entry which is preliminary data.</text>
</comment>
<dbReference type="OrthoDB" id="9805336at2"/>
<feature type="chain" id="PRO_5026171215" description="DUF5723 domain-containing protein" evidence="1">
    <location>
        <begin position="20"/>
        <end position="273"/>
    </location>
</feature>
<evidence type="ECO:0000256" key="1">
    <source>
        <dbReference type="SAM" id="SignalP"/>
    </source>
</evidence>
<protein>
    <recommendedName>
        <fullName evidence="2">DUF5723 domain-containing protein</fullName>
    </recommendedName>
</protein>
<proteinExistence type="predicted"/>
<dbReference type="InterPro" id="IPR043781">
    <property type="entry name" value="DUF5723"/>
</dbReference>
<keyword evidence="4" id="KW-1185">Reference proteome</keyword>
<dbReference type="Proteomes" id="UP000431264">
    <property type="component" value="Unassembled WGS sequence"/>
</dbReference>
<keyword evidence="1" id="KW-0732">Signal</keyword>
<feature type="signal peptide" evidence="1">
    <location>
        <begin position="1"/>
        <end position="19"/>
    </location>
</feature>